<sequence length="100" mass="11468">MGIYRSSNRRYQARQAARKSLEKRQAISHNKIIAEIKALILDLNQEQLNDIYKVLMKLMNNETITVVFLELLLVLSISKIVLSSYVLVSCGRITLGIFWG</sequence>
<name>A0ACA9KDU2_9GLOM</name>
<gene>
    <name evidence="1" type="ORF">DHETER_LOCUS1571</name>
</gene>
<dbReference type="Proteomes" id="UP000789702">
    <property type="component" value="Unassembled WGS sequence"/>
</dbReference>
<keyword evidence="2" id="KW-1185">Reference proteome</keyword>
<protein>
    <submittedName>
        <fullName evidence="1">7793_t:CDS:1</fullName>
    </submittedName>
</protein>
<comment type="caution">
    <text evidence="1">The sequence shown here is derived from an EMBL/GenBank/DDBJ whole genome shotgun (WGS) entry which is preliminary data.</text>
</comment>
<evidence type="ECO:0000313" key="2">
    <source>
        <dbReference type="Proteomes" id="UP000789702"/>
    </source>
</evidence>
<organism evidence="1 2">
    <name type="scientific">Dentiscutata heterogama</name>
    <dbReference type="NCBI Taxonomy" id="1316150"/>
    <lineage>
        <taxon>Eukaryota</taxon>
        <taxon>Fungi</taxon>
        <taxon>Fungi incertae sedis</taxon>
        <taxon>Mucoromycota</taxon>
        <taxon>Glomeromycotina</taxon>
        <taxon>Glomeromycetes</taxon>
        <taxon>Diversisporales</taxon>
        <taxon>Gigasporaceae</taxon>
        <taxon>Dentiscutata</taxon>
    </lineage>
</organism>
<evidence type="ECO:0000313" key="1">
    <source>
        <dbReference type="EMBL" id="CAG8467711.1"/>
    </source>
</evidence>
<dbReference type="EMBL" id="CAJVPU010000981">
    <property type="protein sequence ID" value="CAG8467711.1"/>
    <property type="molecule type" value="Genomic_DNA"/>
</dbReference>
<feature type="non-terminal residue" evidence="1">
    <location>
        <position position="100"/>
    </location>
</feature>
<accession>A0ACA9KDU2</accession>
<proteinExistence type="predicted"/>
<reference evidence="1" key="1">
    <citation type="submission" date="2021-06" db="EMBL/GenBank/DDBJ databases">
        <authorList>
            <person name="Kallberg Y."/>
            <person name="Tangrot J."/>
            <person name="Rosling A."/>
        </authorList>
    </citation>
    <scope>NUCLEOTIDE SEQUENCE</scope>
    <source>
        <strain evidence="1">IL203A</strain>
    </source>
</reference>